<reference evidence="2" key="1">
    <citation type="journal article" date="2019" name="bioRxiv">
        <title>The Genome of the Zebra Mussel, Dreissena polymorpha: A Resource for Invasive Species Research.</title>
        <authorList>
            <person name="McCartney M.A."/>
            <person name="Auch B."/>
            <person name="Kono T."/>
            <person name="Mallez S."/>
            <person name="Zhang Y."/>
            <person name="Obille A."/>
            <person name="Becker A."/>
            <person name="Abrahante J.E."/>
            <person name="Garbe J."/>
            <person name="Badalamenti J.P."/>
            <person name="Herman A."/>
            <person name="Mangelson H."/>
            <person name="Liachko I."/>
            <person name="Sullivan S."/>
            <person name="Sone E.D."/>
            <person name="Koren S."/>
            <person name="Silverstein K.A.T."/>
            <person name="Beckman K.B."/>
            <person name="Gohl D.M."/>
        </authorList>
    </citation>
    <scope>NUCLEOTIDE SEQUENCE</scope>
    <source>
        <strain evidence="2">Duluth1</strain>
        <tissue evidence="2">Whole animal</tissue>
    </source>
</reference>
<feature type="signal peptide" evidence="1">
    <location>
        <begin position="1"/>
        <end position="22"/>
    </location>
</feature>
<accession>A0A9D4RLB0</accession>
<protein>
    <recommendedName>
        <fullName evidence="4">Secreted protein</fullName>
    </recommendedName>
</protein>
<keyword evidence="3" id="KW-1185">Reference proteome</keyword>
<proteinExistence type="predicted"/>
<reference evidence="2" key="2">
    <citation type="submission" date="2020-11" db="EMBL/GenBank/DDBJ databases">
        <authorList>
            <person name="McCartney M.A."/>
            <person name="Auch B."/>
            <person name="Kono T."/>
            <person name="Mallez S."/>
            <person name="Becker A."/>
            <person name="Gohl D.M."/>
            <person name="Silverstein K.A.T."/>
            <person name="Koren S."/>
            <person name="Bechman K.B."/>
            <person name="Herman A."/>
            <person name="Abrahante J.E."/>
            <person name="Garbe J."/>
        </authorList>
    </citation>
    <scope>NUCLEOTIDE SEQUENCE</scope>
    <source>
        <strain evidence="2">Duluth1</strain>
        <tissue evidence="2">Whole animal</tissue>
    </source>
</reference>
<evidence type="ECO:0000256" key="1">
    <source>
        <dbReference type="SAM" id="SignalP"/>
    </source>
</evidence>
<dbReference type="Proteomes" id="UP000828390">
    <property type="component" value="Unassembled WGS sequence"/>
</dbReference>
<evidence type="ECO:0000313" key="3">
    <source>
        <dbReference type="Proteomes" id="UP000828390"/>
    </source>
</evidence>
<dbReference type="OrthoDB" id="6098060at2759"/>
<evidence type="ECO:0008006" key="4">
    <source>
        <dbReference type="Google" id="ProtNLM"/>
    </source>
</evidence>
<keyword evidence="1" id="KW-0732">Signal</keyword>
<sequence>MQMYAALTDGLLVVITLSVVLALDPNYMERARVVVDSDETDADAFEEAFEPSARHCRRIGERAARKQISCVADVHFYENLSNRVHMSPIDPSENNRDLWDLAMKISACSERFGRYYEHACNIKAVYLNDRRRCRWLPSRQERTRCKGRIMDTYHRAR</sequence>
<organism evidence="2 3">
    <name type="scientific">Dreissena polymorpha</name>
    <name type="common">Zebra mussel</name>
    <name type="synonym">Mytilus polymorpha</name>
    <dbReference type="NCBI Taxonomy" id="45954"/>
    <lineage>
        <taxon>Eukaryota</taxon>
        <taxon>Metazoa</taxon>
        <taxon>Spiralia</taxon>
        <taxon>Lophotrochozoa</taxon>
        <taxon>Mollusca</taxon>
        <taxon>Bivalvia</taxon>
        <taxon>Autobranchia</taxon>
        <taxon>Heteroconchia</taxon>
        <taxon>Euheterodonta</taxon>
        <taxon>Imparidentia</taxon>
        <taxon>Neoheterodontei</taxon>
        <taxon>Myida</taxon>
        <taxon>Dreissenoidea</taxon>
        <taxon>Dreissenidae</taxon>
        <taxon>Dreissena</taxon>
    </lineage>
</organism>
<feature type="chain" id="PRO_5038646551" description="Secreted protein" evidence="1">
    <location>
        <begin position="23"/>
        <end position="157"/>
    </location>
</feature>
<evidence type="ECO:0000313" key="2">
    <source>
        <dbReference type="EMBL" id="KAH3873031.1"/>
    </source>
</evidence>
<gene>
    <name evidence="2" type="ORF">DPMN_036256</name>
</gene>
<comment type="caution">
    <text evidence="2">The sequence shown here is derived from an EMBL/GenBank/DDBJ whole genome shotgun (WGS) entry which is preliminary data.</text>
</comment>
<name>A0A9D4RLB0_DREPO</name>
<dbReference type="EMBL" id="JAIWYP010000002">
    <property type="protein sequence ID" value="KAH3873031.1"/>
    <property type="molecule type" value="Genomic_DNA"/>
</dbReference>
<dbReference type="AlphaFoldDB" id="A0A9D4RLB0"/>